<dbReference type="InterPro" id="IPR010252">
    <property type="entry name" value="HutF"/>
</dbReference>
<dbReference type="InterPro" id="IPR006680">
    <property type="entry name" value="Amidohydro-rel"/>
</dbReference>
<reference evidence="3 4" key="1">
    <citation type="submission" date="2019-10" db="EMBL/GenBank/DDBJ databases">
        <title>Streptomyces tenebrisbrunneis sp.nov., an endogenous actinomycete isolated from of Lycium ruthenicum.</title>
        <authorList>
            <person name="Ma L."/>
        </authorList>
    </citation>
    <scope>NUCLEOTIDE SEQUENCE [LARGE SCALE GENOMIC DNA]</scope>
    <source>
        <strain evidence="3 4">TRM 66187</strain>
    </source>
</reference>
<evidence type="ECO:0000313" key="3">
    <source>
        <dbReference type="EMBL" id="KAF4410778.1"/>
    </source>
</evidence>
<dbReference type="InterPro" id="IPR032466">
    <property type="entry name" value="Metal_Hydrolase"/>
</dbReference>
<comment type="caution">
    <text evidence="3">The sequence shown here is derived from an EMBL/GenBank/DDBJ whole genome shotgun (WGS) entry which is preliminary data.</text>
</comment>
<dbReference type="Proteomes" id="UP000621266">
    <property type="component" value="Unassembled WGS sequence"/>
</dbReference>
<dbReference type="SUPFAM" id="SSF51556">
    <property type="entry name" value="Metallo-dependent hydrolases"/>
    <property type="match status" value="1"/>
</dbReference>
<evidence type="ECO:0000256" key="1">
    <source>
        <dbReference type="ARBA" id="ARBA00022801"/>
    </source>
</evidence>
<evidence type="ECO:0000313" key="4">
    <source>
        <dbReference type="Proteomes" id="UP000621266"/>
    </source>
</evidence>
<dbReference type="Gene3D" id="3.20.20.140">
    <property type="entry name" value="Metal-dependent hydrolases"/>
    <property type="match status" value="1"/>
</dbReference>
<dbReference type="NCBIfam" id="NF006681">
    <property type="entry name" value="PRK09229.1-2"/>
    <property type="match status" value="1"/>
</dbReference>
<evidence type="ECO:0000259" key="2">
    <source>
        <dbReference type="Pfam" id="PF01979"/>
    </source>
</evidence>
<dbReference type="PANTHER" id="PTHR43794">
    <property type="entry name" value="AMINOHYDROLASE SSNA-RELATED"/>
    <property type="match status" value="1"/>
</dbReference>
<feature type="domain" description="Amidohydrolase-related" evidence="2">
    <location>
        <begin position="52"/>
        <end position="423"/>
    </location>
</feature>
<dbReference type="InterPro" id="IPR050287">
    <property type="entry name" value="MTA/SAH_deaminase"/>
</dbReference>
<name>A0ABQ7FQ77_9ACTN</name>
<dbReference type="SUPFAM" id="SSF51338">
    <property type="entry name" value="Composite domain of metallo-dependent hydrolases"/>
    <property type="match status" value="1"/>
</dbReference>
<keyword evidence="4" id="KW-1185">Reference proteome</keyword>
<dbReference type="GO" id="GO:0050416">
    <property type="term" value="F:formimidoylglutamate deiminase activity"/>
    <property type="evidence" value="ECO:0007669"/>
    <property type="project" value="UniProtKB-EC"/>
</dbReference>
<dbReference type="EC" id="3.5.3.13" evidence="3"/>
<keyword evidence="1 3" id="KW-0378">Hydrolase</keyword>
<dbReference type="EMBL" id="WHPN01000037">
    <property type="protein sequence ID" value="KAF4410778.1"/>
    <property type="molecule type" value="Genomic_DNA"/>
</dbReference>
<sequence length="450" mass="47057">MPLTYWAEHAWLNGIVEPGVAIEVGGDGLIAAVTTGTAAPPPGAEPLRGLTLPGLANAHSHAFHRALRGTVQIGSGTFWTWREVMYRYASRLTPDTYHALARAVYAEMALAGVTCVGEFHYLHHAPGGGRYAEPNAMGEALIAAAGDAGIRITLLDTAYLAAGFGTGRRYRPPEHHQLRFSDGTADAWAERASARVPSAHARLGAAIHSVRAVPAEALPVVAGWARERGAPLHVHLSEQTAENDACRRAHGGTPTRLLADHGVLGRGTTAVHATHLTSGDIRLLGDSATGVCMCPTTERDLADGIGPAGQLHTAGSALCLGSDSHAVIDLLEEARAMELNERLRTRTRGHWTAAQLLRAASADGHAALGWPEAGRIETGALADFTTVALDSVRTAGPLPRLGAETAVFAATGADIRHTVVAGRHIVRDGGHRNVEDVPAALTKAVAALGD</sequence>
<dbReference type="InterPro" id="IPR011059">
    <property type="entry name" value="Metal-dep_hydrolase_composite"/>
</dbReference>
<dbReference type="PANTHER" id="PTHR43794:SF11">
    <property type="entry name" value="AMIDOHYDROLASE-RELATED DOMAIN-CONTAINING PROTEIN"/>
    <property type="match status" value="1"/>
</dbReference>
<dbReference type="Gene3D" id="2.30.40.10">
    <property type="entry name" value="Urease, subunit C, domain 1"/>
    <property type="match status" value="1"/>
</dbReference>
<accession>A0ABQ7FQ77</accession>
<gene>
    <name evidence="3" type="ORF">GCU69_02060</name>
</gene>
<dbReference type="Pfam" id="PF01979">
    <property type="entry name" value="Amidohydro_1"/>
    <property type="match status" value="1"/>
</dbReference>
<dbReference type="RefSeq" id="WP_156204956.1">
    <property type="nucleotide sequence ID" value="NZ_WHPN01000037.1"/>
</dbReference>
<proteinExistence type="predicted"/>
<dbReference type="NCBIfam" id="TIGR02022">
    <property type="entry name" value="hutF"/>
    <property type="match status" value="1"/>
</dbReference>
<organism evidence="3 4">
    <name type="scientific">Streptomyces lycii</name>
    <dbReference type="NCBI Taxonomy" id="2654337"/>
    <lineage>
        <taxon>Bacteria</taxon>
        <taxon>Bacillati</taxon>
        <taxon>Actinomycetota</taxon>
        <taxon>Actinomycetes</taxon>
        <taxon>Kitasatosporales</taxon>
        <taxon>Streptomycetaceae</taxon>
        <taxon>Streptomyces</taxon>
    </lineage>
</organism>
<protein>
    <submittedName>
        <fullName evidence="3">Formimidoylglutamate deiminase</fullName>
        <ecNumber evidence="3">3.5.3.13</ecNumber>
    </submittedName>
</protein>